<evidence type="ECO:0000313" key="2">
    <source>
        <dbReference type="Proteomes" id="UP000789831"/>
    </source>
</evidence>
<dbReference type="EMBL" id="CAJVPL010001681">
    <property type="protein sequence ID" value="CAG8582896.1"/>
    <property type="molecule type" value="Genomic_DNA"/>
</dbReference>
<comment type="caution">
    <text evidence="1">The sequence shown here is derived from an EMBL/GenBank/DDBJ whole genome shotgun (WGS) entry which is preliminary data.</text>
</comment>
<dbReference type="AlphaFoldDB" id="A0A9N9C0U8"/>
<sequence length="386" mass="43681">MFQKRICLRNLSTYLISQNLSTYWNEKKSVYRDSASNNLERCEFPILLQMRDYITYCRKIATSSATEASTSLSGLVKDVNYYRQLWWKTGNIHPKAMWNEATLPYELKTGVSLDEYILKTDKYKVKGLWEWENGTVRVIELPSMFHETCVATIMKFLGASVLPVASTNSDLIFFGATTTKTPQRGSEADGSITPVGKLQVPSGGSDGGNKPWPNLVIEVAYAVTEAELKKKIETYWLAPNRAHDAIGINFNYIPGMRPTEMTAWHYCINNRTAVGALAPIMYEFGTIDRQGNPLNIVPGQCVINIPLRCLYDGMPPTFVIPSPPLPDPISLDLFHVRSWITLSHFYINIQNYGRDYFHAVSLDPNILLTQKTWDGALAFKSVPRDR</sequence>
<protein>
    <submittedName>
        <fullName evidence="1">7504_t:CDS:1</fullName>
    </submittedName>
</protein>
<dbReference type="OrthoDB" id="2432077at2759"/>
<reference evidence="1" key="1">
    <citation type="submission" date="2021-06" db="EMBL/GenBank/DDBJ databases">
        <authorList>
            <person name="Kallberg Y."/>
            <person name="Tangrot J."/>
            <person name="Rosling A."/>
        </authorList>
    </citation>
    <scope>NUCLEOTIDE SEQUENCE</scope>
    <source>
        <strain evidence="1">MT106</strain>
    </source>
</reference>
<dbReference type="Proteomes" id="UP000789831">
    <property type="component" value="Unassembled WGS sequence"/>
</dbReference>
<gene>
    <name evidence="1" type="ORF">AGERDE_LOCUS8215</name>
</gene>
<proteinExistence type="predicted"/>
<name>A0A9N9C0U8_9GLOM</name>
<accession>A0A9N9C0U8</accession>
<organism evidence="1 2">
    <name type="scientific">Ambispora gerdemannii</name>
    <dbReference type="NCBI Taxonomy" id="144530"/>
    <lineage>
        <taxon>Eukaryota</taxon>
        <taxon>Fungi</taxon>
        <taxon>Fungi incertae sedis</taxon>
        <taxon>Mucoromycota</taxon>
        <taxon>Glomeromycotina</taxon>
        <taxon>Glomeromycetes</taxon>
        <taxon>Archaeosporales</taxon>
        <taxon>Ambisporaceae</taxon>
        <taxon>Ambispora</taxon>
    </lineage>
</organism>
<keyword evidence="2" id="KW-1185">Reference proteome</keyword>
<evidence type="ECO:0000313" key="1">
    <source>
        <dbReference type="EMBL" id="CAG8582896.1"/>
    </source>
</evidence>